<evidence type="ECO:0000313" key="2">
    <source>
        <dbReference type="Proteomes" id="UP000515703"/>
    </source>
</evidence>
<keyword evidence="2" id="KW-1185">Reference proteome</keyword>
<dbReference type="Proteomes" id="UP000515703">
    <property type="component" value="Chromosome"/>
</dbReference>
<organism evidence="1 2">
    <name type="scientific">Anaerocolumna chitinilytica</name>
    <dbReference type="NCBI Taxonomy" id="1727145"/>
    <lineage>
        <taxon>Bacteria</taxon>
        <taxon>Bacillati</taxon>
        <taxon>Bacillota</taxon>
        <taxon>Clostridia</taxon>
        <taxon>Lachnospirales</taxon>
        <taxon>Lachnospiraceae</taxon>
        <taxon>Anaerocolumna</taxon>
    </lineage>
</organism>
<dbReference type="EMBL" id="AP023368">
    <property type="protein sequence ID" value="BCJ97262.1"/>
    <property type="molecule type" value="Genomic_DNA"/>
</dbReference>
<reference evidence="1 2" key="2">
    <citation type="submission" date="2020-08" db="EMBL/GenBank/DDBJ databases">
        <authorList>
            <person name="Ueki A."/>
            <person name="Tonouchi A."/>
        </authorList>
    </citation>
    <scope>NUCLEOTIDE SEQUENCE [LARGE SCALE GENOMIC DNA]</scope>
    <source>
        <strain evidence="1 2">CTTW</strain>
    </source>
</reference>
<dbReference type="AlphaFoldDB" id="A0A7I8DFU6"/>
<accession>A0A7I8DFU6</accession>
<dbReference type="KEGG" id="acht:bsdcttw_03030"/>
<sequence>MHIFKGKTIKNKVFGKQIIGIAGTHKGAGVTHLGLMLTTCLSEGLGLNTAYLHWTDNKDVCFLRNHFCPEDKNDSFDEEFQVSRAVFYPRVRREKMFDILSEGYDCIVMDFGSSYKDHREEFLRCDKKIIVSCLSPWKRFYLEEFIAETEEIPESANWIYGINHSSAKEVSDAVRRLKGKASDGRTLPGKILTIPYEKDPFFLSPDAMNFTKYILNNLRT</sequence>
<evidence type="ECO:0008006" key="3">
    <source>
        <dbReference type="Google" id="ProtNLM"/>
    </source>
</evidence>
<reference evidence="1 2" key="1">
    <citation type="submission" date="2020-08" db="EMBL/GenBank/DDBJ databases">
        <title>Draft genome sequencing of an Anaerocolumna strain isolated from anoxic soil subjected to BSD treatment.</title>
        <authorList>
            <person name="Uek A."/>
            <person name="Tonouchi A."/>
        </authorList>
    </citation>
    <scope>NUCLEOTIDE SEQUENCE [LARGE SCALE GENOMIC DNA]</scope>
    <source>
        <strain evidence="1 2">CTTW</strain>
    </source>
</reference>
<protein>
    <recommendedName>
        <fullName evidence="3">ParA family protein</fullName>
    </recommendedName>
</protein>
<name>A0A7I8DFU6_9FIRM</name>
<proteinExistence type="predicted"/>
<evidence type="ECO:0000313" key="1">
    <source>
        <dbReference type="EMBL" id="BCJ97262.1"/>
    </source>
</evidence>
<dbReference type="RefSeq" id="WP_185257710.1">
    <property type="nucleotide sequence ID" value="NZ_AP023368.1"/>
</dbReference>
<gene>
    <name evidence="1" type="ORF">bsdcttw_03030</name>
</gene>